<feature type="region of interest" description="Disordered" evidence="1">
    <location>
        <begin position="39"/>
        <end position="210"/>
    </location>
</feature>
<dbReference type="AlphaFoldDB" id="A0A2W4ETQ9"/>
<dbReference type="InterPro" id="IPR009273">
    <property type="entry name" value="DUF930"/>
</dbReference>
<dbReference type="Pfam" id="PF06059">
    <property type="entry name" value="DUF930"/>
    <property type="match status" value="1"/>
</dbReference>
<feature type="compositionally biased region" description="Basic and acidic residues" evidence="1">
    <location>
        <begin position="244"/>
        <end position="254"/>
    </location>
</feature>
<protein>
    <recommendedName>
        <fullName evidence="4">DUF930 domain-containing protein</fullName>
    </recommendedName>
</protein>
<feature type="compositionally biased region" description="Polar residues" evidence="1">
    <location>
        <begin position="258"/>
        <end position="269"/>
    </location>
</feature>
<evidence type="ECO:0008006" key="4">
    <source>
        <dbReference type="Google" id="ProtNLM"/>
    </source>
</evidence>
<organism evidence="2 3">
    <name type="scientific">Rhizobium tubonense</name>
    <dbReference type="NCBI Taxonomy" id="484088"/>
    <lineage>
        <taxon>Bacteria</taxon>
        <taxon>Pseudomonadati</taxon>
        <taxon>Pseudomonadota</taxon>
        <taxon>Alphaproteobacteria</taxon>
        <taxon>Hyphomicrobiales</taxon>
        <taxon>Rhizobiaceae</taxon>
        <taxon>Rhizobium/Agrobacterium group</taxon>
        <taxon>Rhizobium</taxon>
    </lineage>
</organism>
<evidence type="ECO:0000313" key="3">
    <source>
        <dbReference type="Proteomes" id="UP000248925"/>
    </source>
</evidence>
<feature type="compositionally biased region" description="Basic and acidic residues" evidence="1">
    <location>
        <begin position="55"/>
        <end position="100"/>
    </location>
</feature>
<dbReference type="OrthoDB" id="9804158at2"/>
<gene>
    <name evidence="2" type="ORF">CPY51_12670</name>
</gene>
<evidence type="ECO:0000256" key="1">
    <source>
        <dbReference type="SAM" id="MobiDB-lite"/>
    </source>
</evidence>
<feature type="compositionally biased region" description="Basic and acidic residues" evidence="1">
    <location>
        <begin position="110"/>
        <end position="164"/>
    </location>
</feature>
<keyword evidence="3" id="KW-1185">Reference proteome</keyword>
<comment type="caution">
    <text evidence="2">The sequence shown here is derived from an EMBL/GenBank/DDBJ whole genome shotgun (WGS) entry which is preliminary data.</text>
</comment>
<accession>A0A2W4ETQ9</accession>
<sequence>MQQDSANPKKSIEWGTPVSILIHVAIAAAFLVNLPAKQQTPDPEQAVNVELVPPPEEKKPDEKKPEEAKQEQKKPDEKKPEEKPPVKPPEPPKVETKAEEPSPPPAPPSPKEEAKKEEPEPEPPKEEAKAQPKPEPPKEQEEPKQEEPPKPEAEKQPFKQDFRSVEPIFGFGDKEAGPQLSDKGNAAETEAEPAVAQAPSQPDLPVPLVKPLLASPVPADINLPKIDAAASHAENDGPTIAGADEAKTHFEPDVPPKASQSQQEDASSMPTPPEKPPEDRLNRTKTLLSKKANSGSRAVTAIGNRSRDTRVGPLCVTELAVQLQQATPAYSTDGMPSYPPISANVVIVNDGAFLSDGVWYGLKFRCEVDDAATKVVSLQFSVGSPIPRNEWKRRHLSAD</sequence>
<evidence type="ECO:0000313" key="2">
    <source>
        <dbReference type="EMBL" id="PZM13730.1"/>
    </source>
</evidence>
<dbReference type="RefSeq" id="WP_111160580.1">
    <property type="nucleotide sequence ID" value="NZ_PCDP01000035.1"/>
</dbReference>
<proteinExistence type="predicted"/>
<feature type="region of interest" description="Disordered" evidence="1">
    <location>
        <begin position="228"/>
        <end position="281"/>
    </location>
</feature>
<dbReference type="Proteomes" id="UP000248925">
    <property type="component" value="Unassembled WGS sequence"/>
</dbReference>
<reference evidence="2 3" key="1">
    <citation type="journal article" date="2018" name="Sci. Rep.">
        <title>Rhizobium tumorigenes sp. nov., a novel plant tumorigenic bacterium isolated from cane gall tumors on thornless blackberry.</title>
        <authorList>
            <person name="Kuzmanovi N."/>
            <person name="Smalla K."/>
            <person name="Gronow S."/>
            <person name="PuBawska J."/>
        </authorList>
    </citation>
    <scope>NUCLEOTIDE SEQUENCE [LARGE SCALE GENOMIC DNA]</scope>
    <source>
        <strain evidence="2 3">CCBAU 85046</strain>
    </source>
</reference>
<name>A0A2W4ETQ9_9HYPH</name>
<dbReference type="EMBL" id="PCDP01000035">
    <property type="protein sequence ID" value="PZM13730.1"/>
    <property type="molecule type" value="Genomic_DNA"/>
</dbReference>